<accession>A0A269PAN4</accession>
<name>A0A269PAN4_9CORY</name>
<organism evidence="1 2">
    <name type="scientific">Corynebacterium hadale</name>
    <dbReference type="NCBI Taxonomy" id="2026255"/>
    <lineage>
        <taxon>Bacteria</taxon>
        <taxon>Bacillati</taxon>
        <taxon>Actinomycetota</taxon>
        <taxon>Actinomycetes</taxon>
        <taxon>Mycobacteriales</taxon>
        <taxon>Corynebacteriaceae</taxon>
        <taxon>Corynebacterium</taxon>
    </lineage>
</organism>
<dbReference type="EMBL" id="NQMQ01000029">
    <property type="protein sequence ID" value="PAJ68305.1"/>
    <property type="molecule type" value="Genomic_DNA"/>
</dbReference>
<gene>
    <name evidence="1" type="ORF">CIG21_11110</name>
</gene>
<protein>
    <recommendedName>
        <fullName evidence="3">DUF429 domain-containing protein</fullName>
    </recommendedName>
</protein>
<sequence length="245" mass="26075">MNCTFSGIDLAADPAKTGTATIQETPAGLTLIDATASATDAILIALVTGAELTGVDVPVGWPRAFREFVSAHAAPRMAAPATYGPDERRRLVNRFTDLEVRRNAGVTPLPVAAERIAHPALRWAGVESRLRAAGANVDRDGHGRVAEVYPAAALKQWGLRHRGYKGADVAGRGAREEIAAGLTERFELDWGGMQRRAVENADCLDAVIAALVAREVRAGRCIAPPSDQAELVAEEGWVWVPRPSA</sequence>
<dbReference type="InterPro" id="IPR007362">
    <property type="entry name" value="DUF429"/>
</dbReference>
<dbReference type="RefSeq" id="WP_095278904.1">
    <property type="nucleotide sequence ID" value="NZ_CP047655.1"/>
</dbReference>
<dbReference type="Pfam" id="PF04250">
    <property type="entry name" value="DUF429"/>
    <property type="match status" value="1"/>
</dbReference>
<comment type="caution">
    <text evidence="1">The sequence shown here is derived from an EMBL/GenBank/DDBJ whole genome shotgun (WGS) entry which is preliminary data.</text>
</comment>
<dbReference type="AlphaFoldDB" id="A0A269PAN4"/>
<evidence type="ECO:0000313" key="2">
    <source>
        <dbReference type="Proteomes" id="UP000215771"/>
    </source>
</evidence>
<evidence type="ECO:0008006" key="3">
    <source>
        <dbReference type="Google" id="ProtNLM"/>
    </source>
</evidence>
<dbReference type="Proteomes" id="UP000215771">
    <property type="component" value="Unassembled WGS sequence"/>
</dbReference>
<evidence type="ECO:0000313" key="1">
    <source>
        <dbReference type="EMBL" id="PAJ68305.1"/>
    </source>
</evidence>
<reference evidence="1 2" key="1">
    <citation type="submission" date="2017-08" db="EMBL/GenBank/DDBJ databases">
        <authorList>
            <person name="de Groot N.N."/>
        </authorList>
    </citation>
    <scope>NUCLEOTIDE SEQUENCE [LARGE SCALE GENOMIC DNA]</scope>
    <source>
        <strain evidence="1 2">NBT06-6</strain>
    </source>
</reference>
<proteinExistence type="predicted"/>